<dbReference type="InterPro" id="IPR011611">
    <property type="entry name" value="PfkB_dom"/>
</dbReference>
<dbReference type="Gene3D" id="3.40.1190.20">
    <property type="match status" value="1"/>
</dbReference>
<reference evidence="5" key="1">
    <citation type="submission" date="2017-09" db="EMBL/GenBank/DDBJ databases">
        <title>Depth-based differentiation of microbial function through sediment-hosted aquifers and enrichment of novel symbionts in the deep terrestrial subsurface.</title>
        <authorList>
            <person name="Probst A.J."/>
            <person name="Ladd B."/>
            <person name="Jarett J.K."/>
            <person name="Geller-Mcgrath D.E."/>
            <person name="Sieber C.M.K."/>
            <person name="Emerson J.B."/>
            <person name="Anantharaman K."/>
            <person name="Thomas B.C."/>
            <person name="Malmstrom R."/>
            <person name="Stieglmeier M."/>
            <person name="Klingl A."/>
            <person name="Woyke T."/>
            <person name="Ryan C.M."/>
            <person name="Banfield J.F."/>
        </authorList>
    </citation>
    <scope>NUCLEOTIDE SEQUENCE [LARGE SCALE GENOMIC DNA]</scope>
</reference>
<dbReference type="PANTHER" id="PTHR10584">
    <property type="entry name" value="SUGAR KINASE"/>
    <property type="match status" value="1"/>
</dbReference>
<evidence type="ECO:0000259" key="3">
    <source>
        <dbReference type="Pfam" id="PF00294"/>
    </source>
</evidence>
<dbReference type="Proteomes" id="UP000229896">
    <property type="component" value="Unassembled WGS sequence"/>
</dbReference>
<keyword evidence="1" id="KW-0808">Transferase</keyword>
<sequence>MYDVVTIGDAFLDFYIFSNDFKVQNDRGFKSGKSLSFDYGAKIDVEKIEYHTGGSAVNAAICFAKNELSASILSFAGDDSAAKKIIGRIEECGVSAELLKHDAQPTNTSIIISCHGDRTILAYHGERDYNDLTLAKNLKTGWFYLAPIKENSAILENKIIEHIAKNGSGLVWNPGPPQIKEGVKKNKHLLHLCNILILNREEALDFSGCGKTTIEDCLKNLYDFGPKLVVVTNGKAGAKAFDGEVFYQIDSSPDERIDATGAGDSFASALASKIILESDGVKAQSFFPEREVILEALKWGIVTSGLVVGKVGANSGLVSKSEIVEKSENLVKLEAKVYS</sequence>
<dbReference type="Pfam" id="PF00294">
    <property type="entry name" value="PfkB"/>
    <property type="match status" value="1"/>
</dbReference>
<dbReference type="PANTHER" id="PTHR10584:SF166">
    <property type="entry name" value="RIBOKINASE"/>
    <property type="match status" value="1"/>
</dbReference>
<feature type="domain" description="Carbohydrate kinase PfkB" evidence="3">
    <location>
        <begin position="37"/>
        <end position="316"/>
    </location>
</feature>
<proteinExistence type="predicted"/>
<dbReference type="InterPro" id="IPR029056">
    <property type="entry name" value="Ribokinase-like"/>
</dbReference>
<comment type="caution">
    <text evidence="4">The sequence shown here is derived from an EMBL/GenBank/DDBJ whole genome shotgun (WGS) entry which is preliminary data.</text>
</comment>
<evidence type="ECO:0000313" key="5">
    <source>
        <dbReference type="Proteomes" id="UP000229896"/>
    </source>
</evidence>
<keyword evidence="2" id="KW-0418">Kinase</keyword>
<protein>
    <recommendedName>
        <fullName evidence="3">Carbohydrate kinase PfkB domain-containing protein</fullName>
    </recommendedName>
</protein>
<name>A0A2M6YBZ6_9BACT</name>
<evidence type="ECO:0000256" key="1">
    <source>
        <dbReference type="ARBA" id="ARBA00022679"/>
    </source>
</evidence>
<dbReference type="AlphaFoldDB" id="A0A2M6YBZ6"/>
<gene>
    <name evidence="4" type="ORF">COT12_02155</name>
</gene>
<dbReference type="SUPFAM" id="SSF53613">
    <property type="entry name" value="Ribokinase-like"/>
    <property type="match status" value="1"/>
</dbReference>
<evidence type="ECO:0000313" key="4">
    <source>
        <dbReference type="EMBL" id="PIU24227.1"/>
    </source>
</evidence>
<dbReference type="EMBL" id="PEXI01000067">
    <property type="protein sequence ID" value="PIU24227.1"/>
    <property type="molecule type" value="Genomic_DNA"/>
</dbReference>
<accession>A0A2M6YBZ6</accession>
<evidence type="ECO:0000256" key="2">
    <source>
        <dbReference type="ARBA" id="ARBA00022777"/>
    </source>
</evidence>
<dbReference type="GO" id="GO:0016301">
    <property type="term" value="F:kinase activity"/>
    <property type="evidence" value="ECO:0007669"/>
    <property type="project" value="UniProtKB-KW"/>
</dbReference>
<organism evidence="4 5">
    <name type="scientific">Candidatus Berkelbacteria bacterium CG08_land_8_20_14_0_20_39_8</name>
    <dbReference type="NCBI Taxonomy" id="1974511"/>
    <lineage>
        <taxon>Bacteria</taxon>
        <taxon>Candidatus Berkelbacteria</taxon>
    </lineage>
</organism>